<keyword evidence="5" id="KW-0012">Acyltransferase</keyword>
<dbReference type="InterPro" id="IPR009014">
    <property type="entry name" value="Transketo_C/PFOR_II"/>
</dbReference>
<dbReference type="InterPro" id="IPR005475">
    <property type="entry name" value="Transketolase-like_Pyr-bd"/>
</dbReference>
<dbReference type="CDD" id="cd07036">
    <property type="entry name" value="TPP_PYR_E1-PDHc-beta_like"/>
    <property type="match status" value="1"/>
</dbReference>
<keyword evidence="3" id="KW-0786">Thiamine pyrophosphate</keyword>
<evidence type="ECO:0000256" key="1">
    <source>
        <dbReference type="ARBA" id="ARBA00001964"/>
    </source>
</evidence>
<evidence type="ECO:0000256" key="2">
    <source>
        <dbReference type="ARBA" id="ARBA00023002"/>
    </source>
</evidence>
<keyword evidence="5" id="KW-0808">Transferase</keyword>
<proteinExistence type="predicted"/>
<evidence type="ECO:0000259" key="4">
    <source>
        <dbReference type="SMART" id="SM00861"/>
    </source>
</evidence>
<dbReference type="SUPFAM" id="SSF52922">
    <property type="entry name" value="TK C-terminal domain-like"/>
    <property type="match status" value="1"/>
</dbReference>
<dbReference type="EMBL" id="CADCTV010000981">
    <property type="protein sequence ID" value="CAA9371996.1"/>
    <property type="molecule type" value="Genomic_DNA"/>
</dbReference>
<evidence type="ECO:0000256" key="3">
    <source>
        <dbReference type="ARBA" id="ARBA00023052"/>
    </source>
</evidence>
<dbReference type="FunFam" id="3.40.50.920:FF:000001">
    <property type="entry name" value="Pyruvate dehydrogenase E1 beta subunit"/>
    <property type="match status" value="1"/>
</dbReference>
<dbReference type="SMART" id="SM00861">
    <property type="entry name" value="Transket_pyr"/>
    <property type="match status" value="1"/>
</dbReference>
<keyword evidence="2" id="KW-0560">Oxidoreductase</keyword>
<name>A0A6J4N1U3_9BACT</name>
<organism evidence="5">
    <name type="scientific">uncultured Gemmatimonadota bacterium</name>
    <dbReference type="NCBI Taxonomy" id="203437"/>
    <lineage>
        <taxon>Bacteria</taxon>
        <taxon>Pseudomonadati</taxon>
        <taxon>Gemmatimonadota</taxon>
        <taxon>environmental samples</taxon>
    </lineage>
</organism>
<dbReference type="Gene3D" id="3.40.50.970">
    <property type="match status" value="2"/>
</dbReference>
<sequence>MRDPITRTAQVLVEGEHATRDDLERIDAEVQDEVNAAADQALESPQPAPETAMLYLFSPDVDPTAEQFDTEDDPRFTGGETTMVDLINATLKDEMRRDGRIVVFGQDVADVSREEMLNDVPGKGGVFKVTAGLQREFGGTRVFNSPLAEANIVGRAIGMALRGLKPVVEIQFFDYIWPAMMQIRGELATMRYRSNNTFASPVVIRTTYGGYLKGGSIYHSQTGESLFAHCPGLRVVLPSNATDAAGLLRTAIRCEDPVLFLEHKHLYRQVYNKGQYPGPNFMIPFGKAKKVREGTDVTVVACGALVQRSLVAAKVAQERHGISTEVIDLRSLAPFDMESIAESVKKTNRVIVAHEDSLSWGIGSEIAARIADDLFPWLDAPVKRVASMDTWVAYAPQVERAILPEPEDVLAAIEEIKAY</sequence>
<dbReference type="InterPro" id="IPR029061">
    <property type="entry name" value="THDP-binding"/>
</dbReference>
<dbReference type="GO" id="GO:0016746">
    <property type="term" value="F:acyltransferase activity"/>
    <property type="evidence" value="ECO:0007669"/>
    <property type="project" value="UniProtKB-KW"/>
</dbReference>
<dbReference type="Pfam" id="PF02780">
    <property type="entry name" value="Transketolase_C"/>
    <property type="match status" value="1"/>
</dbReference>
<dbReference type="FunFam" id="3.40.50.970:FF:000001">
    <property type="entry name" value="Pyruvate dehydrogenase E1 beta subunit"/>
    <property type="match status" value="1"/>
</dbReference>
<gene>
    <name evidence="5" type="ORF">AVDCRST_MAG89-4675</name>
</gene>
<comment type="cofactor">
    <cofactor evidence="1">
        <name>thiamine diphosphate</name>
        <dbReference type="ChEBI" id="CHEBI:58937"/>
    </cofactor>
</comment>
<dbReference type="AlphaFoldDB" id="A0A6J4N1U3"/>
<dbReference type="EC" id="2.3.1.190" evidence="5"/>
<dbReference type="SUPFAM" id="SSF52518">
    <property type="entry name" value="Thiamin diphosphate-binding fold (THDP-binding)"/>
    <property type="match status" value="1"/>
</dbReference>
<dbReference type="GO" id="GO:0016491">
    <property type="term" value="F:oxidoreductase activity"/>
    <property type="evidence" value="ECO:0007669"/>
    <property type="project" value="UniProtKB-KW"/>
</dbReference>
<dbReference type="Pfam" id="PF02779">
    <property type="entry name" value="Transket_pyr"/>
    <property type="match status" value="1"/>
</dbReference>
<dbReference type="InterPro" id="IPR033248">
    <property type="entry name" value="Transketolase_C"/>
</dbReference>
<dbReference type="Gene3D" id="3.40.50.920">
    <property type="match status" value="1"/>
</dbReference>
<feature type="domain" description="Transketolase-like pyrimidine-binding" evidence="4">
    <location>
        <begin position="81"/>
        <end position="269"/>
    </location>
</feature>
<accession>A0A6J4N1U3</accession>
<dbReference type="PANTHER" id="PTHR43257:SF2">
    <property type="entry name" value="PYRUVATE DEHYDROGENASE E1 COMPONENT SUBUNIT BETA"/>
    <property type="match status" value="1"/>
</dbReference>
<protein>
    <submittedName>
        <fullName evidence="5">Acetoin dehydrogenase E1 component alpha-subunit / Acetoin dehydrogenase E1 component beta-subunit</fullName>
        <ecNumber evidence="5">2.3.1.190</ecNumber>
    </submittedName>
</protein>
<evidence type="ECO:0000313" key="5">
    <source>
        <dbReference type="EMBL" id="CAA9371996.1"/>
    </source>
</evidence>
<dbReference type="PANTHER" id="PTHR43257">
    <property type="entry name" value="PYRUVATE DEHYDROGENASE E1 COMPONENT BETA SUBUNIT"/>
    <property type="match status" value="1"/>
</dbReference>
<reference evidence="5" key="1">
    <citation type="submission" date="2020-02" db="EMBL/GenBank/DDBJ databases">
        <authorList>
            <person name="Meier V. D."/>
        </authorList>
    </citation>
    <scope>NUCLEOTIDE SEQUENCE</scope>
    <source>
        <strain evidence="5">AVDCRST_MAG89</strain>
    </source>
</reference>